<dbReference type="EMBL" id="CP039351">
    <property type="protein sequence ID" value="QCD99800.1"/>
    <property type="molecule type" value="Genomic_DNA"/>
</dbReference>
<dbReference type="Proteomes" id="UP000501690">
    <property type="component" value="Linkage Group LG7"/>
</dbReference>
<protein>
    <submittedName>
        <fullName evidence="2">Uncharacterized protein</fullName>
    </submittedName>
</protein>
<gene>
    <name evidence="2" type="ORF">DEO72_LG7g1086</name>
</gene>
<sequence length="131" mass="14855">MDDVHFRILCTVNANWLVGHLGAKSYVLILDLRPYKARPSGSTSLKRELQSITLGSGSWFSPRRPGQGLSDMVSRPGERHSPRREALAQARGTRLSEVARKPESFERDISPKREVLSFEQLTLSPRREWLA</sequence>
<reference evidence="2 3" key="1">
    <citation type="submission" date="2019-04" db="EMBL/GenBank/DDBJ databases">
        <title>An improved genome assembly and genetic linkage map for asparagus bean, Vigna unguiculata ssp. sesquipedialis.</title>
        <authorList>
            <person name="Xia Q."/>
            <person name="Zhang R."/>
            <person name="Dong Y."/>
        </authorList>
    </citation>
    <scope>NUCLEOTIDE SEQUENCE [LARGE SCALE GENOMIC DNA]</scope>
    <source>
        <tissue evidence="2">Leaf</tissue>
    </source>
</reference>
<feature type="compositionally biased region" description="Basic and acidic residues" evidence="1">
    <location>
        <begin position="76"/>
        <end position="86"/>
    </location>
</feature>
<feature type="region of interest" description="Disordered" evidence="1">
    <location>
        <begin position="55"/>
        <end position="103"/>
    </location>
</feature>
<organism evidence="2 3">
    <name type="scientific">Vigna unguiculata</name>
    <name type="common">Cowpea</name>
    <dbReference type="NCBI Taxonomy" id="3917"/>
    <lineage>
        <taxon>Eukaryota</taxon>
        <taxon>Viridiplantae</taxon>
        <taxon>Streptophyta</taxon>
        <taxon>Embryophyta</taxon>
        <taxon>Tracheophyta</taxon>
        <taxon>Spermatophyta</taxon>
        <taxon>Magnoliopsida</taxon>
        <taxon>eudicotyledons</taxon>
        <taxon>Gunneridae</taxon>
        <taxon>Pentapetalae</taxon>
        <taxon>rosids</taxon>
        <taxon>fabids</taxon>
        <taxon>Fabales</taxon>
        <taxon>Fabaceae</taxon>
        <taxon>Papilionoideae</taxon>
        <taxon>50 kb inversion clade</taxon>
        <taxon>NPAAA clade</taxon>
        <taxon>indigoferoid/millettioid clade</taxon>
        <taxon>Phaseoleae</taxon>
        <taxon>Vigna</taxon>
    </lineage>
</organism>
<dbReference type="AlphaFoldDB" id="A0A4D6MGC4"/>
<evidence type="ECO:0000313" key="3">
    <source>
        <dbReference type="Proteomes" id="UP000501690"/>
    </source>
</evidence>
<keyword evidence="3" id="KW-1185">Reference proteome</keyword>
<accession>A0A4D6MGC4</accession>
<proteinExistence type="predicted"/>
<evidence type="ECO:0000313" key="2">
    <source>
        <dbReference type="EMBL" id="QCD99800.1"/>
    </source>
</evidence>
<evidence type="ECO:0000256" key="1">
    <source>
        <dbReference type="SAM" id="MobiDB-lite"/>
    </source>
</evidence>
<name>A0A4D6MGC4_VIGUN</name>